<evidence type="ECO:0000313" key="1">
    <source>
        <dbReference type="EMBL" id="CAB3733546.1"/>
    </source>
</evidence>
<proteinExistence type="predicted"/>
<evidence type="ECO:0000313" key="2">
    <source>
        <dbReference type="Proteomes" id="UP000494249"/>
    </source>
</evidence>
<dbReference type="RefSeq" id="WP_175145453.1">
    <property type="nucleotide sequence ID" value="NZ_CADFGL010000043.1"/>
</dbReference>
<dbReference type="AlphaFoldDB" id="A0A6J5CCB4"/>
<dbReference type="Proteomes" id="UP000494249">
    <property type="component" value="Unassembled WGS sequence"/>
</dbReference>
<dbReference type="EMBL" id="CADIKB010000046">
    <property type="protein sequence ID" value="CAB3733546.1"/>
    <property type="molecule type" value="Genomic_DNA"/>
</dbReference>
<gene>
    <name evidence="1" type="ORF">LMG22037_05808</name>
</gene>
<sequence length="96" mass="10350">MKSPARLARKQWEFVYTLEALSQARMLAPGKRGLGFGCGEEPLAAVMAKRGSIVTATDLETVDNVKQDGRFTDNHLGRSTGLIVGGYSAMFVAPSF</sequence>
<accession>A0A6J5CCB4</accession>
<protein>
    <submittedName>
        <fullName evidence="1">Uncharacterized protein</fullName>
    </submittedName>
</protein>
<name>A0A6J5CCB4_9BURK</name>
<reference evidence="1 2" key="1">
    <citation type="submission" date="2020-04" db="EMBL/GenBank/DDBJ databases">
        <authorList>
            <person name="De Canck E."/>
        </authorList>
    </citation>
    <scope>NUCLEOTIDE SEQUENCE [LARGE SCALE GENOMIC DNA]</scope>
    <source>
        <strain evidence="1 2">LMG 22037</strain>
    </source>
</reference>
<organism evidence="1 2">
    <name type="scientific">Paraburkholderia phenoliruptrix</name>
    <dbReference type="NCBI Taxonomy" id="252970"/>
    <lineage>
        <taxon>Bacteria</taxon>
        <taxon>Pseudomonadati</taxon>
        <taxon>Pseudomonadota</taxon>
        <taxon>Betaproteobacteria</taxon>
        <taxon>Burkholderiales</taxon>
        <taxon>Burkholderiaceae</taxon>
        <taxon>Paraburkholderia</taxon>
    </lineage>
</organism>